<evidence type="ECO:0000313" key="2">
    <source>
        <dbReference type="EMBL" id="KEI45255.1"/>
    </source>
</evidence>
<dbReference type="Proteomes" id="UP000031419">
    <property type="component" value="Unassembled WGS sequence"/>
</dbReference>
<proteinExistence type="predicted"/>
<gene>
    <name evidence="2" type="ORF">GU90_05605</name>
</gene>
<reference evidence="2 3" key="1">
    <citation type="submission" date="2014-06" db="EMBL/GenBank/DDBJ databases">
        <title>Saccharopolyspora rectivirgula DSM-43113 Genome sequencing.</title>
        <authorList>
            <person name="Barrera C."/>
            <person name="Millon L."/>
            <person name="Rognon B."/>
            <person name="Zaugg C."/>
            <person name="Monod M."/>
        </authorList>
    </citation>
    <scope>NUCLEOTIDE SEQUENCE [LARGE SCALE GENOMIC DNA]</scope>
    <source>
        <strain evidence="2 3">DSM 43113</strain>
    </source>
</reference>
<accession>A0A073B0W2</accession>
<dbReference type="AlphaFoldDB" id="A0A073B0W2"/>
<dbReference type="OrthoDB" id="4565272at2"/>
<keyword evidence="3" id="KW-1185">Reference proteome</keyword>
<feature type="region of interest" description="Disordered" evidence="1">
    <location>
        <begin position="57"/>
        <end position="78"/>
    </location>
</feature>
<evidence type="ECO:0000313" key="3">
    <source>
        <dbReference type="Proteomes" id="UP000031419"/>
    </source>
</evidence>
<dbReference type="EMBL" id="JNVU01000014">
    <property type="protein sequence ID" value="KEI45255.1"/>
    <property type="molecule type" value="Genomic_DNA"/>
</dbReference>
<dbReference type="RefSeq" id="WP_029719138.1">
    <property type="nucleotide sequence ID" value="NZ_JAJUIW010000009.1"/>
</dbReference>
<organism evidence="2 3">
    <name type="scientific">Saccharopolyspora rectivirgula</name>
    <dbReference type="NCBI Taxonomy" id="28042"/>
    <lineage>
        <taxon>Bacteria</taxon>
        <taxon>Bacillati</taxon>
        <taxon>Actinomycetota</taxon>
        <taxon>Actinomycetes</taxon>
        <taxon>Pseudonocardiales</taxon>
        <taxon>Pseudonocardiaceae</taxon>
        <taxon>Saccharopolyspora</taxon>
    </lineage>
</organism>
<sequence>MAIDRAARARRRWQRRAAQRAVEAAGSRGSAVLGVEGLFSTGARHQLEHLAWVEVAREDERESGGEPTGSQVIRLRRR</sequence>
<dbReference type="STRING" id="28042.GU90_05605"/>
<evidence type="ECO:0000256" key="1">
    <source>
        <dbReference type="SAM" id="MobiDB-lite"/>
    </source>
</evidence>
<comment type="caution">
    <text evidence="2">The sequence shown here is derived from an EMBL/GenBank/DDBJ whole genome shotgun (WGS) entry which is preliminary data.</text>
</comment>
<protein>
    <submittedName>
        <fullName evidence="2">Uncharacterized protein</fullName>
    </submittedName>
</protein>
<name>A0A073B0W2_9PSEU</name>